<protein>
    <submittedName>
        <fullName evidence="1">Uncharacterized protein</fullName>
    </submittedName>
</protein>
<name>A0A410T7B3_9CAUD</name>
<evidence type="ECO:0000313" key="1">
    <source>
        <dbReference type="EMBL" id="QAU04875.1"/>
    </source>
</evidence>
<reference evidence="1 2" key="1">
    <citation type="submission" date="2019-01" db="EMBL/GenBank/DDBJ databases">
        <title>Complete genome sequence of Campylobacter bacteriophage CP20.</title>
        <authorList>
            <person name="Connerton I.F."/>
        </authorList>
    </citation>
    <scope>NUCLEOTIDE SEQUENCE [LARGE SCALE GENOMIC DNA]</scope>
</reference>
<sequence length="148" mass="17731">MTIKENTFKEYLCEQAFSRDVMISKFTNNSDNIFNHILKVLVYDDPLNNKKHLREMSGIVRFLQNKTIKSKITPEDLYHIFYGNIEEDSNLKQYILDLEINYGSLQKSKLSENEIHFRLARIFKRLSSETLTKSFKSFEDYIELRDRF</sequence>
<dbReference type="EMBL" id="MK408758">
    <property type="protein sequence ID" value="QAU04875.1"/>
    <property type="molecule type" value="Genomic_DNA"/>
</dbReference>
<evidence type="ECO:0000313" key="2">
    <source>
        <dbReference type="Proteomes" id="UP000290538"/>
    </source>
</evidence>
<accession>A0A410T7B3</accession>
<dbReference type="Proteomes" id="UP000290538">
    <property type="component" value="Segment"/>
</dbReference>
<organism evidence="1 2">
    <name type="scientific">Campylobacter phage CP20</name>
    <dbReference type="NCBI Taxonomy" id="2506428"/>
    <lineage>
        <taxon>Viruses</taxon>
        <taxon>Duplodnaviria</taxon>
        <taxon>Heunggongvirae</taxon>
        <taxon>Uroviricota</taxon>
        <taxon>Caudoviricetes</taxon>
        <taxon>Connertonviridae</taxon>
        <taxon>Firehammervirus</taxon>
        <taxon>Firehammervirus CPt10</taxon>
    </lineage>
</organism>
<proteinExistence type="predicted"/>